<reference evidence="2 3" key="1">
    <citation type="submission" date="2019-05" db="EMBL/GenBank/DDBJ databases">
        <authorList>
            <consortium name="Pathogen Informatics"/>
        </authorList>
    </citation>
    <scope>NUCLEOTIDE SEQUENCE [LARGE SCALE GENOMIC DNA]</scope>
    <source>
        <strain evidence="2 3">NCTC503</strain>
    </source>
</reference>
<feature type="domain" description="CDI immunity protein" evidence="1">
    <location>
        <begin position="25"/>
        <end position="121"/>
    </location>
</feature>
<evidence type="ECO:0000313" key="3">
    <source>
        <dbReference type="Proteomes" id="UP000308489"/>
    </source>
</evidence>
<evidence type="ECO:0000259" key="1">
    <source>
        <dbReference type="Pfam" id="PF18624"/>
    </source>
</evidence>
<dbReference type="Pfam" id="PF18624">
    <property type="entry name" value="CdiI_4"/>
    <property type="match status" value="1"/>
</dbReference>
<gene>
    <name evidence="2" type="ORF">NCTC503_00515</name>
</gene>
<dbReference type="CDD" id="cd20688">
    <property type="entry name" value="CdiI_Ecoli_Nm-like"/>
    <property type="match status" value="1"/>
</dbReference>
<dbReference type="AlphaFoldDB" id="A0A4U9QZW5"/>
<accession>A0A4U9QZW5</accession>
<dbReference type="InterPro" id="IPR041256">
    <property type="entry name" value="CdiI_4"/>
</dbReference>
<dbReference type="Proteomes" id="UP000308489">
    <property type="component" value="Chromosome 1"/>
</dbReference>
<dbReference type="RefSeq" id="WP_197733542.1">
    <property type="nucleotide sequence ID" value="NZ_CBCRUQ010000009.1"/>
</dbReference>
<protein>
    <recommendedName>
        <fullName evidence="1">CDI immunity protein domain-containing protein</fullName>
    </recommendedName>
</protein>
<dbReference type="KEGG" id="hhw:NCTC503_00515"/>
<proteinExistence type="predicted"/>
<keyword evidence="3" id="KW-1185">Reference proteome</keyword>
<dbReference type="EMBL" id="LR590481">
    <property type="protein sequence ID" value="VTQ84296.1"/>
    <property type="molecule type" value="Genomic_DNA"/>
</dbReference>
<name>A0A4U9QZW5_HATHI</name>
<organism evidence="2 3">
    <name type="scientific">Hathewaya histolytica</name>
    <name type="common">Clostridium histolyticum</name>
    <dbReference type="NCBI Taxonomy" id="1498"/>
    <lineage>
        <taxon>Bacteria</taxon>
        <taxon>Bacillati</taxon>
        <taxon>Bacillota</taxon>
        <taxon>Clostridia</taxon>
        <taxon>Eubacteriales</taxon>
        <taxon>Clostridiaceae</taxon>
        <taxon>Hathewaya</taxon>
    </lineage>
</organism>
<sequence>MYDKSMYIDDIEDRDKYLKLYYKNMIFFNEKHLIKALERHSKFEGDAISQELRCCFANEFQEWEEDYFGESGVAYYFDYPAVEKDCIVILTYKEFYEYLLDACKKYVEKHSEEKDIIYEYLNKIKVNLNL</sequence>
<evidence type="ECO:0000313" key="2">
    <source>
        <dbReference type="EMBL" id="VTQ84296.1"/>
    </source>
</evidence>